<dbReference type="GO" id="GO:0034599">
    <property type="term" value="P:cellular response to oxidative stress"/>
    <property type="evidence" value="ECO:0007669"/>
    <property type="project" value="InterPro"/>
</dbReference>
<keyword evidence="11" id="KW-1185">Reference proteome</keyword>
<dbReference type="SUPFAM" id="SSF48113">
    <property type="entry name" value="Heme-dependent peroxidases"/>
    <property type="match status" value="1"/>
</dbReference>
<keyword evidence="5" id="KW-0479">Metal-binding</keyword>
<dbReference type="EMBL" id="JEMT01012386">
    <property type="protein sequence ID" value="EXX75643.1"/>
    <property type="molecule type" value="Genomic_DNA"/>
</dbReference>
<dbReference type="PANTHER" id="PTHR31356:SF36">
    <property type="entry name" value="L-ASCORBATE PEROXIDASE 3"/>
    <property type="match status" value="1"/>
</dbReference>
<dbReference type="PROSITE" id="PS00436">
    <property type="entry name" value="PEROXIDASE_2"/>
    <property type="match status" value="1"/>
</dbReference>
<accession>A0A015L7K7</accession>
<protein>
    <recommendedName>
        <fullName evidence="8">Peroxidase</fullName>
        <ecNumber evidence="8">1.11.1.-</ecNumber>
    </recommendedName>
</protein>
<dbReference type="InterPro" id="IPR019794">
    <property type="entry name" value="Peroxidases_AS"/>
</dbReference>
<dbReference type="EMBL" id="JEMT01012386">
    <property type="protein sequence ID" value="EXX75642.1"/>
    <property type="molecule type" value="Genomic_DNA"/>
</dbReference>
<dbReference type="InterPro" id="IPR002016">
    <property type="entry name" value="Haem_peroxidase"/>
</dbReference>
<dbReference type="PRINTS" id="PR00459">
    <property type="entry name" value="ASPEROXIDASE"/>
</dbReference>
<organism evidence="10 11">
    <name type="scientific">Rhizophagus irregularis (strain DAOM 197198w)</name>
    <name type="common">Glomus intraradices</name>
    <dbReference type="NCBI Taxonomy" id="1432141"/>
    <lineage>
        <taxon>Eukaryota</taxon>
        <taxon>Fungi</taxon>
        <taxon>Fungi incertae sedis</taxon>
        <taxon>Mucoromycota</taxon>
        <taxon>Glomeromycotina</taxon>
        <taxon>Glomeromycetes</taxon>
        <taxon>Glomerales</taxon>
        <taxon>Glomeraceae</taxon>
        <taxon>Rhizophagus</taxon>
    </lineage>
</organism>
<evidence type="ECO:0000256" key="2">
    <source>
        <dbReference type="ARBA" id="ARBA00005997"/>
    </source>
</evidence>
<dbReference type="EMBL" id="JEMT01012386">
    <property type="protein sequence ID" value="EXX75644.1"/>
    <property type="molecule type" value="Genomic_DNA"/>
</dbReference>
<dbReference type="STRING" id="1432141.A0A015L7K7"/>
<reference evidence="10 11" key="1">
    <citation type="submission" date="2014-02" db="EMBL/GenBank/DDBJ databases">
        <title>Single nucleus genome sequencing reveals high similarity among nuclei of an endomycorrhizal fungus.</title>
        <authorList>
            <person name="Lin K."/>
            <person name="Geurts R."/>
            <person name="Zhang Z."/>
            <person name="Limpens E."/>
            <person name="Saunders D.G."/>
            <person name="Mu D."/>
            <person name="Pang E."/>
            <person name="Cao H."/>
            <person name="Cha H."/>
            <person name="Lin T."/>
            <person name="Zhou Q."/>
            <person name="Shang Y."/>
            <person name="Li Y."/>
            <person name="Ivanov S."/>
            <person name="Sharma T."/>
            <person name="Velzen R.V."/>
            <person name="Ruijter N.D."/>
            <person name="Aanen D.K."/>
            <person name="Win J."/>
            <person name="Kamoun S."/>
            <person name="Bisseling T."/>
            <person name="Huang S."/>
        </authorList>
    </citation>
    <scope>NUCLEOTIDE SEQUENCE [LARGE SCALE GENOMIC DNA]</scope>
    <source>
        <strain evidence="10">DAOM 197198w</strain>
        <strain evidence="11">DAOM197198w</strain>
    </source>
</reference>
<dbReference type="GO" id="GO:0004601">
    <property type="term" value="F:peroxidase activity"/>
    <property type="evidence" value="ECO:0007669"/>
    <property type="project" value="UniProtKB-KW"/>
</dbReference>
<dbReference type="PANTHER" id="PTHR31356">
    <property type="entry name" value="THYLAKOID LUMENAL 29 KDA PROTEIN, CHLOROPLASTIC-RELATED"/>
    <property type="match status" value="1"/>
</dbReference>
<dbReference type="AlphaFoldDB" id="A0A015L7K7"/>
<feature type="domain" description="Plant heme peroxidase family profile" evidence="9">
    <location>
        <begin position="71"/>
        <end position="273"/>
    </location>
</feature>
<dbReference type="InterPro" id="IPR010255">
    <property type="entry name" value="Haem_peroxidase_sf"/>
</dbReference>
<evidence type="ECO:0000259" key="9">
    <source>
        <dbReference type="PROSITE" id="PS50873"/>
    </source>
</evidence>
<dbReference type="InterPro" id="IPR002207">
    <property type="entry name" value="Peroxidase_I"/>
</dbReference>
<dbReference type="GO" id="GO:0020037">
    <property type="term" value="F:heme binding"/>
    <property type="evidence" value="ECO:0007669"/>
    <property type="project" value="UniProtKB-UniRule"/>
</dbReference>
<dbReference type="Pfam" id="PF00141">
    <property type="entry name" value="peroxidase"/>
    <property type="match status" value="1"/>
</dbReference>
<proteinExistence type="inferred from homology"/>
<keyword evidence="4" id="KW-0349">Heme</keyword>
<comment type="function">
    <text evidence="1">Destroys radicals which are normally produced within the cells and which are toxic to biological systems.</text>
</comment>
<dbReference type="GO" id="GO:0042744">
    <property type="term" value="P:hydrogen peroxide catabolic process"/>
    <property type="evidence" value="ECO:0007669"/>
    <property type="project" value="TreeGrafter"/>
</dbReference>
<dbReference type="InterPro" id="IPR044831">
    <property type="entry name" value="Ccp1-like"/>
</dbReference>
<evidence type="ECO:0000256" key="7">
    <source>
        <dbReference type="ARBA" id="ARBA00023004"/>
    </source>
</evidence>
<evidence type="ECO:0000256" key="1">
    <source>
        <dbReference type="ARBA" id="ARBA00003917"/>
    </source>
</evidence>
<keyword evidence="7" id="KW-0408">Iron</keyword>
<keyword evidence="3 8" id="KW-0575">Peroxidase</keyword>
<evidence type="ECO:0000313" key="11">
    <source>
        <dbReference type="Proteomes" id="UP000022910"/>
    </source>
</evidence>
<dbReference type="PRINTS" id="PR00458">
    <property type="entry name" value="PEROXIDASE"/>
</dbReference>
<gene>
    <name evidence="10" type="ORF">RirG_040070</name>
</gene>
<dbReference type="OrthoDB" id="2859658at2759"/>
<comment type="similarity">
    <text evidence="2">Belongs to the peroxidase family. Cytochrome c peroxidase subfamily.</text>
</comment>
<dbReference type="GO" id="GO:0046872">
    <property type="term" value="F:metal ion binding"/>
    <property type="evidence" value="ECO:0007669"/>
    <property type="project" value="UniProtKB-UniRule"/>
</dbReference>
<evidence type="ECO:0000256" key="4">
    <source>
        <dbReference type="ARBA" id="ARBA00022617"/>
    </source>
</evidence>
<keyword evidence="6 8" id="KW-0560">Oxidoreductase</keyword>
<evidence type="ECO:0000256" key="5">
    <source>
        <dbReference type="ARBA" id="ARBA00022723"/>
    </source>
</evidence>
<sequence length="273" mass="30518">MSTSGDYDAVREDIKQLIPNKDLSKDGLGPIFVRLAWHASGTYDKNTKTGGSNGATMRFSLESSDAANNGLNIARDCLEPVKENHPWISYADLWTLAGVVAIKELGGPTVPWKSGRVDATDESLVPPNGRLPNAEEGEQHVRDVFYRMGFNDREIVALIGAHCLGRCHKDRSGYEGAWTLTPTKFNNQFYVQLLKKNWSTKELDNGIKQFKDENDRIMMLPADMAFRTDPEFRKIVEEYANDKETFFNDFAAAFGKLLELGVPRSSDTETVAC</sequence>
<dbReference type="EC" id="1.11.1.-" evidence="8"/>
<dbReference type="Proteomes" id="UP000022910">
    <property type="component" value="Unassembled WGS sequence"/>
</dbReference>
<name>A0A015L7K7_RHIIW</name>
<dbReference type="CDD" id="cd00691">
    <property type="entry name" value="ascorbate_peroxidase"/>
    <property type="match status" value="1"/>
</dbReference>
<comment type="caution">
    <text evidence="10">The sequence shown here is derived from an EMBL/GenBank/DDBJ whole genome shotgun (WGS) entry which is preliminary data.</text>
</comment>
<dbReference type="FunFam" id="1.10.420.10:FF:000009">
    <property type="entry name" value="Ascorbate peroxidase"/>
    <property type="match status" value="1"/>
</dbReference>
<dbReference type="PROSITE" id="PS50873">
    <property type="entry name" value="PEROXIDASE_4"/>
    <property type="match status" value="1"/>
</dbReference>
<evidence type="ECO:0000256" key="8">
    <source>
        <dbReference type="RuleBase" id="RU363051"/>
    </source>
</evidence>
<evidence type="ECO:0000313" key="10">
    <source>
        <dbReference type="EMBL" id="EXX75644.1"/>
    </source>
</evidence>
<dbReference type="Gene3D" id="1.10.520.10">
    <property type="match status" value="1"/>
</dbReference>
<dbReference type="GO" id="GO:0000302">
    <property type="term" value="P:response to reactive oxygen species"/>
    <property type="evidence" value="ECO:0007669"/>
    <property type="project" value="TreeGrafter"/>
</dbReference>
<evidence type="ECO:0000256" key="3">
    <source>
        <dbReference type="ARBA" id="ARBA00022559"/>
    </source>
</evidence>
<dbReference type="Gene3D" id="1.10.420.10">
    <property type="entry name" value="Peroxidase, domain 2"/>
    <property type="match status" value="1"/>
</dbReference>
<dbReference type="SMR" id="A0A015L7K7"/>
<evidence type="ECO:0000256" key="6">
    <source>
        <dbReference type="ARBA" id="ARBA00023002"/>
    </source>
</evidence>
<dbReference type="FunFam" id="1.10.520.10:FF:000005">
    <property type="entry name" value="Cytochrome c peroxidase"/>
    <property type="match status" value="1"/>
</dbReference>